<reference evidence="1" key="1">
    <citation type="submission" date="2022-10" db="EMBL/GenBank/DDBJ databases">
        <title>Complete genome sequence of Agrobacterium salinitolerans CFBP5507.</title>
        <authorList>
            <person name="Tchabashvili S."/>
            <person name="Yen H.-C."/>
            <person name="Haryono M."/>
            <person name="Lin Y.-C."/>
            <person name="Lai E.-M."/>
            <person name="Kuo C.-H."/>
        </authorList>
    </citation>
    <scope>NUCLEOTIDE SEQUENCE</scope>
    <source>
        <strain evidence="1">CFBP5507</strain>
        <plasmid evidence="1">pAtCFBP5507b</plasmid>
    </source>
</reference>
<dbReference type="RefSeq" id="WP_137409501.1">
    <property type="nucleotide sequence ID" value="NZ_CP109971.1"/>
</dbReference>
<sequence>MPIASSFRAARDAVVAGVDQRFAERIRLSPMKNTKTDPERPQIVIMAVLRTGDETAGPLDVSGGRSLHSRIAAGKAFLYIDRTEHPDIVLRKGDNVRALDRPGAPLFEVSTVDDRNHARLIVGLNQA</sequence>
<dbReference type="AlphaFoldDB" id="A0A4Z1QRA2"/>
<name>A0A4Z1QRA2_9HYPH</name>
<keyword evidence="1" id="KW-0614">Plasmid</keyword>
<gene>
    <name evidence="1" type="ORF">CFBP5507_26180</name>
</gene>
<accession>A0A4Z1QRA2</accession>
<dbReference type="Proteomes" id="UP000298735">
    <property type="component" value="Plasmid pAtCFBP5507b"/>
</dbReference>
<evidence type="ECO:0000313" key="1">
    <source>
        <dbReference type="EMBL" id="UYZ11200.1"/>
    </source>
</evidence>
<evidence type="ECO:0000313" key="2">
    <source>
        <dbReference type="Proteomes" id="UP000298735"/>
    </source>
</evidence>
<protein>
    <submittedName>
        <fullName evidence="1">Uncharacterized protein</fullName>
    </submittedName>
</protein>
<proteinExistence type="predicted"/>
<dbReference type="EMBL" id="CP109971">
    <property type="protein sequence ID" value="UYZ11200.1"/>
    <property type="molecule type" value="Genomic_DNA"/>
</dbReference>
<dbReference type="KEGG" id="asal:CFBP5507_26180"/>
<organism evidence="1 2">
    <name type="scientific">Agrobacterium salinitolerans</name>
    <dbReference type="NCBI Taxonomy" id="1183413"/>
    <lineage>
        <taxon>Bacteria</taxon>
        <taxon>Pseudomonadati</taxon>
        <taxon>Pseudomonadota</taxon>
        <taxon>Alphaproteobacteria</taxon>
        <taxon>Hyphomicrobiales</taxon>
        <taxon>Rhizobiaceae</taxon>
        <taxon>Rhizobium/Agrobacterium group</taxon>
        <taxon>Agrobacterium</taxon>
    </lineage>
</organism>
<geneLocation type="plasmid" evidence="1 2">
    <name>pAtCFBP5507b</name>
</geneLocation>
<dbReference type="OrthoDB" id="7866819at2"/>